<protein>
    <submittedName>
        <fullName evidence="2">Uncharacterized protein</fullName>
    </submittedName>
</protein>
<comment type="caution">
    <text evidence="2">The sequence shown here is derived from an EMBL/GenBank/DDBJ whole genome shotgun (WGS) entry which is preliminary data.</text>
</comment>
<keyword evidence="1" id="KW-0812">Transmembrane</keyword>
<feature type="transmembrane region" description="Helical" evidence="1">
    <location>
        <begin position="63"/>
        <end position="82"/>
    </location>
</feature>
<keyword evidence="1" id="KW-1133">Transmembrane helix</keyword>
<keyword evidence="3" id="KW-1185">Reference proteome</keyword>
<dbReference type="Proteomes" id="UP001189225">
    <property type="component" value="Unassembled WGS sequence"/>
</dbReference>
<keyword evidence="1" id="KW-0472">Membrane</keyword>
<sequence>MPKTWNSKSAIKILRAVYAALLGMMFVLLPFDLWDALTTPYEYPFGMEGPVAGVWAYKSQSNYVISHLAMWGASSMALWALLAERTSLVSRWLWSIPFLTIWALNVFEGSPYLE</sequence>
<reference evidence="2 3" key="1">
    <citation type="submission" date="2023-07" db="EMBL/GenBank/DDBJ databases">
        <authorList>
            <person name="Peeters C."/>
        </authorList>
    </citation>
    <scope>NUCLEOTIDE SEQUENCE [LARGE SCALE GENOMIC DNA]</scope>
    <source>
        <strain evidence="2 3">R-16034</strain>
    </source>
</reference>
<feature type="transmembrane region" description="Helical" evidence="1">
    <location>
        <begin position="89"/>
        <end position="107"/>
    </location>
</feature>
<proteinExistence type="predicted"/>
<gene>
    <name evidence="2" type="ORF">R16034_03436</name>
</gene>
<organism evidence="2 3">
    <name type="scientific">Ralstonia edaphi</name>
    <dbReference type="NCBI Taxonomy" id="3058599"/>
    <lineage>
        <taxon>Bacteria</taxon>
        <taxon>Pseudomonadati</taxon>
        <taxon>Pseudomonadota</taxon>
        <taxon>Betaproteobacteria</taxon>
        <taxon>Burkholderiales</taxon>
        <taxon>Burkholderiaceae</taxon>
        <taxon>Ralstonia</taxon>
    </lineage>
</organism>
<evidence type="ECO:0000256" key="1">
    <source>
        <dbReference type="SAM" id="Phobius"/>
    </source>
</evidence>
<dbReference type="EMBL" id="CATWHI010000004">
    <property type="protein sequence ID" value="CAJ0743018.1"/>
    <property type="molecule type" value="Genomic_DNA"/>
</dbReference>
<evidence type="ECO:0000313" key="3">
    <source>
        <dbReference type="Proteomes" id="UP001189225"/>
    </source>
</evidence>
<accession>A0AB72XAB2</accession>
<feature type="transmembrane region" description="Helical" evidence="1">
    <location>
        <begin position="12"/>
        <end position="31"/>
    </location>
</feature>
<evidence type="ECO:0000313" key="2">
    <source>
        <dbReference type="EMBL" id="CAJ0743018.1"/>
    </source>
</evidence>
<name>A0AB72XAB2_9RALS</name>
<dbReference type="AlphaFoldDB" id="A0AB72XAB2"/>